<dbReference type="PANTHER" id="PTHR43313">
    <property type="entry name" value="SHORT-CHAIN DEHYDROGENASE/REDUCTASE FAMILY 9C"/>
    <property type="match status" value="1"/>
</dbReference>
<dbReference type="PANTHER" id="PTHR43313:SF43">
    <property type="entry name" value="D-BETA-HYDROXYBUTYRATE DEHYDROGENASE, MITOCHONDRIAL"/>
    <property type="match status" value="1"/>
</dbReference>
<organism evidence="3 4">
    <name type="scientific">Boothiomyces macroporosus</name>
    <dbReference type="NCBI Taxonomy" id="261099"/>
    <lineage>
        <taxon>Eukaryota</taxon>
        <taxon>Fungi</taxon>
        <taxon>Fungi incertae sedis</taxon>
        <taxon>Chytridiomycota</taxon>
        <taxon>Chytridiomycota incertae sedis</taxon>
        <taxon>Chytridiomycetes</taxon>
        <taxon>Rhizophydiales</taxon>
        <taxon>Terramycetaceae</taxon>
        <taxon>Boothiomyces</taxon>
    </lineage>
</organism>
<keyword evidence="2" id="KW-0472">Membrane</keyword>
<keyword evidence="2" id="KW-1133">Transmembrane helix</keyword>
<evidence type="ECO:0000256" key="2">
    <source>
        <dbReference type="SAM" id="Phobius"/>
    </source>
</evidence>
<reference evidence="3" key="1">
    <citation type="submission" date="2020-05" db="EMBL/GenBank/DDBJ databases">
        <title>Phylogenomic resolution of chytrid fungi.</title>
        <authorList>
            <person name="Stajich J.E."/>
            <person name="Amses K."/>
            <person name="Simmons R."/>
            <person name="Seto K."/>
            <person name="Myers J."/>
            <person name="Bonds A."/>
            <person name="Quandt C.A."/>
            <person name="Barry K."/>
            <person name="Liu P."/>
            <person name="Grigoriev I."/>
            <person name="Longcore J.E."/>
            <person name="James T.Y."/>
        </authorList>
    </citation>
    <scope>NUCLEOTIDE SEQUENCE</scope>
    <source>
        <strain evidence="3">PLAUS21</strain>
    </source>
</reference>
<evidence type="ECO:0000313" key="3">
    <source>
        <dbReference type="EMBL" id="KAJ3254886.1"/>
    </source>
</evidence>
<feature type="transmembrane region" description="Helical" evidence="2">
    <location>
        <begin position="248"/>
        <end position="276"/>
    </location>
</feature>
<dbReference type="GO" id="GO:0016491">
    <property type="term" value="F:oxidoreductase activity"/>
    <property type="evidence" value="ECO:0007669"/>
    <property type="project" value="TreeGrafter"/>
</dbReference>
<accession>A0AAD5UGY6</accession>
<dbReference type="EMBL" id="JADGKB010000076">
    <property type="protein sequence ID" value="KAJ3254886.1"/>
    <property type="molecule type" value="Genomic_DNA"/>
</dbReference>
<dbReference type="AlphaFoldDB" id="A0AAD5UGY6"/>
<dbReference type="Proteomes" id="UP001210925">
    <property type="component" value="Unassembled WGS sequence"/>
</dbReference>
<gene>
    <name evidence="3" type="primary">RDH5_2</name>
    <name evidence="3" type="ORF">HK103_006782</name>
</gene>
<sequence>MNTGFGNLTAISLAKEGYPVIATCLLPDSVKELESLDIPNLTPIKMDVTSQQDIDSVFDYVQEKHASLYGLINNAGINHGFYLELTNIDHYTNTFNVNYFGVVRCCKTFLPLLRKTKNARIINISTQGIFMPVPGSSSYCSSKSAMKTFSDCLRMELLHTGVSVTVITPGVYATPLLDRRKHAEEIFDSLTQEQRATFGEDQIEHYRGFFNKGPRAAAKPENCVKQIVKVSTAKRPPMERLIGYDSYLFWYFYYILPTFVKVLIFRVVWFILFLVIGKNKRK</sequence>
<evidence type="ECO:0000313" key="4">
    <source>
        <dbReference type="Proteomes" id="UP001210925"/>
    </source>
</evidence>
<comment type="caution">
    <text evidence="3">The sequence shown here is derived from an EMBL/GenBank/DDBJ whole genome shotgun (WGS) entry which is preliminary data.</text>
</comment>
<dbReference type="InterPro" id="IPR036291">
    <property type="entry name" value="NAD(P)-bd_dom_sf"/>
</dbReference>
<protein>
    <submittedName>
        <fullName evidence="3">Retinol dehydrogenase 5</fullName>
    </submittedName>
</protein>
<comment type="similarity">
    <text evidence="1">Belongs to the short-chain dehydrogenases/reductases (SDR) family.</text>
</comment>
<dbReference type="Gene3D" id="3.40.50.720">
    <property type="entry name" value="NAD(P)-binding Rossmann-like Domain"/>
    <property type="match status" value="1"/>
</dbReference>
<dbReference type="PRINTS" id="PR00080">
    <property type="entry name" value="SDRFAMILY"/>
</dbReference>
<dbReference type="GO" id="GO:0008202">
    <property type="term" value="P:steroid metabolic process"/>
    <property type="evidence" value="ECO:0007669"/>
    <property type="project" value="TreeGrafter"/>
</dbReference>
<evidence type="ECO:0000256" key="1">
    <source>
        <dbReference type="RuleBase" id="RU000363"/>
    </source>
</evidence>
<dbReference type="SUPFAM" id="SSF51735">
    <property type="entry name" value="NAD(P)-binding Rossmann-fold domains"/>
    <property type="match status" value="1"/>
</dbReference>
<name>A0AAD5UGY6_9FUNG</name>
<dbReference type="InterPro" id="IPR002347">
    <property type="entry name" value="SDR_fam"/>
</dbReference>
<dbReference type="PRINTS" id="PR00081">
    <property type="entry name" value="GDHRDH"/>
</dbReference>
<proteinExistence type="inferred from homology"/>
<keyword evidence="2" id="KW-0812">Transmembrane</keyword>
<dbReference type="Pfam" id="PF00106">
    <property type="entry name" value="adh_short"/>
    <property type="match status" value="1"/>
</dbReference>
<keyword evidence="4" id="KW-1185">Reference proteome</keyword>